<evidence type="ECO:0000313" key="13">
    <source>
        <dbReference type="WBParaSite" id="MBELARI_LOCUS1254"/>
    </source>
</evidence>
<comment type="catalytic activity">
    <reaction evidence="6">
        <text>inosine + phosphate = alpha-D-ribose 1-phosphate + hypoxanthine</text>
        <dbReference type="Rhea" id="RHEA:27646"/>
        <dbReference type="ChEBI" id="CHEBI:17368"/>
        <dbReference type="ChEBI" id="CHEBI:17596"/>
        <dbReference type="ChEBI" id="CHEBI:43474"/>
        <dbReference type="ChEBI" id="CHEBI:57720"/>
        <dbReference type="EC" id="2.4.2.1"/>
    </reaction>
</comment>
<protein>
    <recommendedName>
        <fullName evidence="3">purine-nucleoside phosphorylase</fullName>
        <ecNumber evidence="3">2.4.2.1</ecNumber>
    </recommendedName>
    <alternativeName>
        <fullName evidence="10">Inosine-guanosine phosphorylase</fullName>
    </alternativeName>
</protein>
<proteinExistence type="inferred from homology"/>
<feature type="domain" description="Nucleoside phosphorylase" evidence="11">
    <location>
        <begin position="9"/>
        <end position="145"/>
    </location>
</feature>
<dbReference type="Pfam" id="PF01048">
    <property type="entry name" value="PNP_UDP_1"/>
    <property type="match status" value="1"/>
</dbReference>
<dbReference type="InterPro" id="IPR035994">
    <property type="entry name" value="Nucleoside_phosphorylase_sf"/>
</dbReference>
<keyword evidence="12" id="KW-1185">Reference proteome</keyword>
<evidence type="ECO:0000259" key="11">
    <source>
        <dbReference type="Pfam" id="PF01048"/>
    </source>
</evidence>
<evidence type="ECO:0000256" key="3">
    <source>
        <dbReference type="ARBA" id="ARBA00011886"/>
    </source>
</evidence>
<sequence length="148" mass="16179">MDHIFMPGMVGHSPLIGSYDQRWGARFVPSAGIYDIELRSKMLKLGQASDYRVHEGIYAMLAGPQYESTAEIDYLRLIGADIVGMSVSHETLVAHQMGIRVLAMALITNDLQDASKCGANLKSEDVLEAAEEAANRARTLILGLISQE</sequence>
<dbReference type="GO" id="GO:0009116">
    <property type="term" value="P:nucleoside metabolic process"/>
    <property type="evidence" value="ECO:0007669"/>
    <property type="project" value="InterPro"/>
</dbReference>
<dbReference type="PANTHER" id="PTHR11904">
    <property type="entry name" value="METHYLTHIOADENOSINE/PURINE NUCLEOSIDE PHOSPHORYLASE"/>
    <property type="match status" value="1"/>
</dbReference>
<dbReference type="AlphaFoldDB" id="A0AAF3EEY8"/>
<comment type="pathway">
    <text evidence="1">Purine metabolism; purine nucleoside salvage.</text>
</comment>
<comment type="catalytic activity">
    <reaction evidence="9">
        <text>guanosine + phosphate = alpha-D-ribose 1-phosphate + guanine</text>
        <dbReference type="Rhea" id="RHEA:13233"/>
        <dbReference type="ChEBI" id="CHEBI:16235"/>
        <dbReference type="ChEBI" id="CHEBI:16750"/>
        <dbReference type="ChEBI" id="CHEBI:43474"/>
        <dbReference type="ChEBI" id="CHEBI:57720"/>
        <dbReference type="EC" id="2.4.2.1"/>
    </reaction>
</comment>
<comment type="catalytic activity">
    <reaction evidence="8">
        <text>2'-deoxyinosine + phosphate = 2-deoxy-alpha-D-ribose 1-phosphate + hypoxanthine</text>
        <dbReference type="Rhea" id="RHEA:27750"/>
        <dbReference type="ChEBI" id="CHEBI:17368"/>
        <dbReference type="ChEBI" id="CHEBI:28997"/>
        <dbReference type="ChEBI" id="CHEBI:43474"/>
        <dbReference type="ChEBI" id="CHEBI:57259"/>
        <dbReference type="EC" id="2.4.2.1"/>
    </reaction>
</comment>
<reference evidence="13" key="1">
    <citation type="submission" date="2024-02" db="UniProtKB">
        <authorList>
            <consortium name="WormBaseParasite"/>
        </authorList>
    </citation>
    <scope>IDENTIFICATION</scope>
</reference>
<dbReference type="Proteomes" id="UP000887575">
    <property type="component" value="Unassembled WGS sequence"/>
</dbReference>
<accession>A0AAF3EEY8</accession>
<evidence type="ECO:0000256" key="6">
    <source>
        <dbReference type="ARBA" id="ARBA00023918"/>
    </source>
</evidence>
<dbReference type="Gene3D" id="3.40.50.1580">
    <property type="entry name" value="Nucleoside phosphorylase domain"/>
    <property type="match status" value="1"/>
</dbReference>
<dbReference type="SUPFAM" id="SSF53167">
    <property type="entry name" value="Purine and uridine phosphorylases"/>
    <property type="match status" value="1"/>
</dbReference>
<evidence type="ECO:0000256" key="10">
    <source>
        <dbReference type="ARBA" id="ARBA00031036"/>
    </source>
</evidence>
<dbReference type="WBParaSite" id="MBELARI_LOCUS1254">
    <property type="protein sequence ID" value="MBELARI_LOCUS1254"/>
    <property type="gene ID" value="MBELARI_LOCUS1254"/>
</dbReference>
<evidence type="ECO:0000256" key="2">
    <source>
        <dbReference type="ARBA" id="ARBA00006751"/>
    </source>
</evidence>
<evidence type="ECO:0000256" key="7">
    <source>
        <dbReference type="ARBA" id="ARBA00023929"/>
    </source>
</evidence>
<organism evidence="12 13">
    <name type="scientific">Mesorhabditis belari</name>
    <dbReference type="NCBI Taxonomy" id="2138241"/>
    <lineage>
        <taxon>Eukaryota</taxon>
        <taxon>Metazoa</taxon>
        <taxon>Ecdysozoa</taxon>
        <taxon>Nematoda</taxon>
        <taxon>Chromadorea</taxon>
        <taxon>Rhabditida</taxon>
        <taxon>Rhabditina</taxon>
        <taxon>Rhabditomorpha</taxon>
        <taxon>Rhabditoidea</taxon>
        <taxon>Rhabditidae</taxon>
        <taxon>Mesorhabditinae</taxon>
        <taxon>Mesorhabditis</taxon>
    </lineage>
</organism>
<evidence type="ECO:0000256" key="4">
    <source>
        <dbReference type="ARBA" id="ARBA00022676"/>
    </source>
</evidence>
<comment type="similarity">
    <text evidence="2">Belongs to the PNP/MTAP phosphorylase family.</text>
</comment>
<comment type="catalytic activity">
    <reaction evidence="7">
        <text>2'-deoxyguanosine + phosphate = 2-deoxy-alpha-D-ribose 1-phosphate + guanine</text>
        <dbReference type="Rhea" id="RHEA:27738"/>
        <dbReference type="ChEBI" id="CHEBI:16235"/>
        <dbReference type="ChEBI" id="CHEBI:17172"/>
        <dbReference type="ChEBI" id="CHEBI:43474"/>
        <dbReference type="ChEBI" id="CHEBI:57259"/>
        <dbReference type="EC" id="2.4.2.1"/>
    </reaction>
</comment>
<dbReference type="InterPro" id="IPR011268">
    <property type="entry name" value="Purine_phosphorylase"/>
</dbReference>
<dbReference type="PANTHER" id="PTHR11904:SF9">
    <property type="entry name" value="PURINE NUCLEOSIDE PHOSPHORYLASE-RELATED"/>
    <property type="match status" value="1"/>
</dbReference>
<evidence type="ECO:0000256" key="9">
    <source>
        <dbReference type="ARBA" id="ARBA00023970"/>
    </source>
</evidence>
<evidence type="ECO:0000256" key="5">
    <source>
        <dbReference type="ARBA" id="ARBA00022679"/>
    </source>
</evidence>
<keyword evidence="4" id="KW-0328">Glycosyltransferase</keyword>
<evidence type="ECO:0000256" key="8">
    <source>
        <dbReference type="ARBA" id="ARBA00023950"/>
    </source>
</evidence>
<evidence type="ECO:0000256" key="1">
    <source>
        <dbReference type="ARBA" id="ARBA00005058"/>
    </source>
</evidence>
<dbReference type="GO" id="GO:0005737">
    <property type="term" value="C:cytoplasm"/>
    <property type="evidence" value="ECO:0007669"/>
    <property type="project" value="TreeGrafter"/>
</dbReference>
<name>A0AAF3EEY8_9BILA</name>
<dbReference type="EC" id="2.4.2.1" evidence="3"/>
<dbReference type="InterPro" id="IPR000845">
    <property type="entry name" value="Nucleoside_phosphorylase_d"/>
</dbReference>
<dbReference type="GO" id="GO:0004731">
    <property type="term" value="F:purine-nucleoside phosphorylase activity"/>
    <property type="evidence" value="ECO:0007669"/>
    <property type="project" value="UniProtKB-EC"/>
</dbReference>
<keyword evidence="5" id="KW-0808">Transferase</keyword>
<evidence type="ECO:0000313" key="12">
    <source>
        <dbReference type="Proteomes" id="UP000887575"/>
    </source>
</evidence>